<dbReference type="AlphaFoldDB" id="A0A523RXF5"/>
<evidence type="ECO:0000259" key="2">
    <source>
        <dbReference type="PROSITE" id="PS50110"/>
    </source>
</evidence>
<protein>
    <submittedName>
        <fullName evidence="3">Response regulator</fullName>
    </submittedName>
</protein>
<evidence type="ECO:0000313" key="4">
    <source>
        <dbReference type="Proteomes" id="UP000316360"/>
    </source>
</evidence>
<evidence type="ECO:0000256" key="1">
    <source>
        <dbReference type="PROSITE-ProRule" id="PRU00169"/>
    </source>
</evidence>
<dbReference type="PROSITE" id="PS50110">
    <property type="entry name" value="RESPONSE_REGULATORY"/>
    <property type="match status" value="1"/>
</dbReference>
<dbReference type="EMBL" id="SOKJ01000225">
    <property type="protein sequence ID" value="TET10464.1"/>
    <property type="molecule type" value="Genomic_DNA"/>
</dbReference>
<comment type="caution">
    <text evidence="1">Lacks conserved residue(s) required for the propagation of feature annotation.</text>
</comment>
<accession>A0A523RXF5</accession>
<dbReference type="SUPFAM" id="SSF52172">
    <property type="entry name" value="CheY-like"/>
    <property type="match status" value="1"/>
</dbReference>
<dbReference type="InterPro" id="IPR001789">
    <property type="entry name" value="Sig_transdc_resp-reg_receiver"/>
</dbReference>
<feature type="non-terminal residue" evidence="3">
    <location>
        <position position="1"/>
    </location>
</feature>
<organism evidence="3 4">
    <name type="scientific">Aerophobetes bacterium</name>
    <dbReference type="NCBI Taxonomy" id="2030807"/>
    <lineage>
        <taxon>Bacteria</taxon>
        <taxon>Candidatus Aerophobota</taxon>
    </lineage>
</organism>
<feature type="domain" description="Response regulatory" evidence="2">
    <location>
        <begin position="1"/>
        <end position="47"/>
    </location>
</feature>
<sequence length="51" mass="5680">SPKSVVIMITGYAGEELVKEAMKEGAYALLYKPFCRKTIFDIIKKVLEGLS</sequence>
<dbReference type="InterPro" id="IPR011006">
    <property type="entry name" value="CheY-like_superfamily"/>
</dbReference>
<dbReference type="GO" id="GO:0000160">
    <property type="term" value="P:phosphorelay signal transduction system"/>
    <property type="evidence" value="ECO:0007669"/>
    <property type="project" value="InterPro"/>
</dbReference>
<dbReference type="Proteomes" id="UP000316360">
    <property type="component" value="Unassembled WGS sequence"/>
</dbReference>
<proteinExistence type="predicted"/>
<dbReference type="Gene3D" id="3.40.50.2300">
    <property type="match status" value="1"/>
</dbReference>
<name>A0A523RXF5_UNCAE</name>
<gene>
    <name evidence="3" type="ORF">E3J84_03990</name>
</gene>
<comment type="caution">
    <text evidence="3">The sequence shown here is derived from an EMBL/GenBank/DDBJ whole genome shotgun (WGS) entry which is preliminary data.</text>
</comment>
<evidence type="ECO:0000313" key="3">
    <source>
        <dbReference type="EMBL" id="TET10464.1"/>
    </source>
</evidence>
<reference evidence="3 4" key="1">
    <citation type="submission" date="2019-03" db="EMBL/GenBank/DDBJ databases">
        <title>Metabolic potential of uncultured bacteria and archaea associated with petroleum seepage in deep-sea sediments.</title>
        <authorList>
            <person name="Dong X."/>
            <person name="Hubert C."/>
        </authorList>
    </citation>
    <scope>NUCLEOTIDE SEQUENCE [LARGE SCALE GENOMIC DNA]</scope>
    <source>
        <strain evidence="3">E44_bin7</strain>
    </source>
</reference>